<name>A0ABW6ALE8_9BACT</name>
<accession>A0ABW6ALE8</accession>
<sequence length="370" mass="41597">MKPLHILLSLLGLGILGGCKKSGYQTKNGSVYYKDFLMRSADYGSFQALNSVFARDKTGGYYRGIPIDSTDGTSFAALDDHYAKDNATVYFCDNYIDFKLFETTRKDRIDRVVAAHAPSFEIIGSEYAYAKDKIRVYYEGRGFAVADVASFVPLSPQFGKDKRVGYYQQAPILGSNGVFFTMVSRNFAKDKRTVYYCWNTLDIPIGGVTSGVRAIQNALPDSFTAVGMYYATDKNHAFYKDKLISEADPITFAQWGEVNVHYALDSTRIYFQHHRIKGADRQTFSLLTDDYAQDSQTIFYQDHPLPNADQKTFTVLEYGYAKDAGRVYYDRKALATADPASFAMVTNEADRDAADKTHSYAAGLRIERTE</sequence>
<dbReference type="InterPro" id="IPR027375">
    <property type="entry name" value="DKNYY"/>
</dbReference>
<dbReference type="RefSeq" id="WP_381504662.1">
    <property type="nucleotide sequence ID" value="NZ_JBHUOM010000021.1"/>
</dbReference>
<reference evidence="2" key="1">
    <citation type="journal article" date="2019" name="Int. J. Syst. Evol. Microbiol.">
        <title>The Global Catalogue of Microorganisms (GCM) 10K type strain sequencing project: providing services to taxonomists for standard genome sequencing and annotation.</title>
        <authorList>
            <consortium name="The Broad Institute Genomics Platform"/>
            <consortium name="The Broad Institute Genome Sequencing Center for Infectious Disease"/>
            <person name="Wu L."/>
            <person name="Ma J."/>
        </authorList>
    </citation>
    <scope>NUCLEOTIDE SEQUENCE [LARGE SCALE GENOMIC DNA]</scope>
    <source>
        <strain evidence="2">KCTC 52490</strain>
    </source>
</reference>
<proteinExistence type="predicted"/>
<protein>
    <submittedName>
        <fullName evidence="1">DKNYY domain-containing protein</fullName>
    </submittedName>
</protein>
<dbReference type="Proteomes" id="UP001597512">
    <property type="component" value="Unassembled WGS sequence"/>
</dbReference>
<keyword evidence="2" id="KW-1185">Reference proteome</keyword>
<evidence type="ECO:0000313" key="1">
    <source>
        <dbReference type="EMBL" id="MFD2936131.1"/>
    </source>
</evidence>
<comment type="caution">
    <text evidence="1">The sequence shown here is derived from an EMBL/GenBank/DDBJ whole genome shotgun (WGS) entry which is preliminary data.</text>
</comment>
<dbReference type="Pfam" id="PF13644">
    <property type="entry name" value="DKNYY"/>
    <property type="match status" value="2"/>
</dbReference>
<dbReference type="PROSITE" id="PS51257">
    <property type="entry name" value="PROKAR_LIPOPROTEIN"/>
    <property type="match status" value="1"/>
</dbReference>
<organism evidence="1 2">
    <name type="scientific">Spirosoma flavum</name>
    <dbReference type="NCBI Taxonomy" id="2048557"/>
    <lineage>
        <taxon>Bacteria</taxon>
        <taxon>Pseudomonadati</taxon>
        <taxon>Bacteroidota</taxon>
        <taxon>Cytophagia</taxon>
        <taxon>Cytophagales</taxon>
        <taxon>Cytophagaceae</taxon>
        <taxon>Spirosoma</taxon>
    </lineage>
</organism>
<dbReference type="EMBL" id="JBHUOM010000021">
    <property type="protein sequence ID" value="MFD2936131.1"/>
    <property type="molecule type" value="Genomic_DNA"/>
</dbReference>
<evidence type="ECO:0000313" key="2">
    <source>
        <dbReference type="Proteomes" id="UP001597512"/>
    </source>
</evidence>
<gene>
    <name evidence="1" type="ORF">ACFS25_20275</name>
</gene>